<dbReference type="Gene3D" id="3.40.50.11980">
    <property type="match status" value="1"/>
</dbReference>
<dbReference type="InterPro" id="IPR021869">
    <property type="entry name" value="RNase_Zc3h12_NYN"/>
</dbReference>
<evidence type="ECO:0000313" key="3">
    <source>
        <dbReference type="EMBL" id="CRZ11518.1"/>
    </source>
</evidence>
<evidence type="ECO:0000259" key="2">
    <source>
        <dbReference type="Pfam" id="PF11977"/>
    </source>
</evidence>
<name>A0A0H5RBW3_9EUKA</name>
<reference evidence="3" key="1">
    <citation type="submission" date="2015-04" db="EMBL/GenBank/DDBJ databases">
        <title>The genome sequence of the plant pathogenic Rhizarian Plasmodiophora brassicae reveals insights in its biotrophic life cycle and the origin of chitin synthesis.</title>
        <authorList>
            <person name="Schwelm A."/>
            <person name="Fogelqvist J."/>
            <person name="Knaust A."/>
            <person name="Julke S."/>
            <person name="Lilja T."/>
            <person name="Dhandapani V."/>
            <person name="Bonilla-Rosso G."/>
            <person name="Karlsson M."/>
            <person name="Shevchenko A."/>
            <person name="Choi S.R."/>
            <person name="Kim H.G."/>
            <person name="Park J.Y."/>
            <person name="Lim Y.P."/>
            <person name="Ludwig-Muller J."/>
            <person name="Dixelius C."/>
        </authorList>
    </citation>
    <scope>NUCLEOTIDE SEQUENCE</scope>
    <source>
        <tissue evidence="3">Potato root galls</tissue>
    </source>
</reference>
<dbReference type="GO" id="GO:0036464">
    <property type="term" value="C:cytoplasmic ribonucleoprotein granule"/>
    <property type="evidence" value="ECO:0007669"/>
    <property type="project" value="TreeGrafter"/>
</dbReference>
<protein>
    <recommendedName>
        <fullName evidence="2">RNase NYN domain-containing protein</fullName>
    </recommendedName>
</protein>
<dbReference type="GO" id="GO:0004521">
    <property type="term" value="F:RNA endonuclease activity"/>
    <property type="evidence" value="ECO:0007669"/>
    <property type="project" value="TreeGrafter"/>
</dbReference>
<sequence>FFLCQSLRTSHHNHLSVLITDVLIIGNSSYSLHLVIMSFDLGRCSGFDDLQIDIEGQARELERFAQERADAEFAAWLQSQNQEAAQPDTHGTDHQFLVNDKTVTQILASSSKPVKRKPEPKKKEQKGGRNNQKGKGKGKLANSRKNEEIPIKYNTRRHQAKTYVESSADLDNERQDVIAPWLGSSIPSNCLVVIDGCNVAIHAGRTETFSVAGLQNAIAYFTKAGCRVETFLPQVCLIEGFKPKSKHPDEPWRPPDDLANLNRLFVEGQISVTPSGDYDDSYILQFAMQNDGIIISNDKFRDIVKKQGRAELSQWIKQHVCSFSYVRLDFFPNPNFKWPQSIT</sequence>
<organism evidence="3">
    <name type="scientific">Spongospora subterranea</name>
    <dbReference type="NCBI Taxonomy" id="70186"/>
    <lineage>
        <taxon>Eukaryota</taxon>
        <taxon>Sar</taxon>
        <taxon>Rhizaria</taxon>
        <taxon>Endomyxa</taxon>
        <taxon>Phytomyxea</taxon>
        <taxon>Plasmodiophorida</taxon>
        <taxon>Plasmodiophoridae</taxon>
        <taxon>Spongospora</taxon>
    </lineage>
</organism>
<dbReference type="GO" id="GO:0003729">
    <property type="term" value="F:mRNA binding"/>
    <property type="evidence" value="ECO:0007669"/>
    <property type="project" value="TreeGrafter"/>
</dbReference>
<feature type="non-terminal residue" evidence="3">
    <location>
        <position position="1"/>
    </location>
</feature>
<dbReference type="Pfam" id="PF11977">
    <property type="entry name" value="RNase_Zc3h12a"/>
    <property type="match status" value="1"/>
</dbReference>
<feature type="region of interest" description="Disordered" evidence="1">
    <location>
        <begin position="108"/>
        <end position="148"/>
    </location>
</feature>
<dbReference type="PANTHER" id="PTHR12876:SF35">
    <property type="entry name" value="LD08718P-RELATED"/>
    <property type="match status" value="1"/>
</dbReference>
<proteinExistence type="predicted"/>
<dbReference type="GO" id="GO:0005634">
    <property type="term" value="C:nucleus"/>
    <property type="evidence" value="ECO:0007669"/>
    <property type="project" value="TreeGrafter"/>
</dbReference>
<dbReference type="AlphaFoldDB" id="A0A0H5RBW3"/>
<accession>A0A0H5RBW3</accession>
<dbReference type="InterPro" id="IPR051101">
    <property type="entry name" value="ZC3H12/N4BP1_RNase_Reg"/>
</dbReference>
<dbReference type="EMBL" id="HACM01011076">
    <property type="protein sequence ID" value="CRZ11518.1"/>
    <property type="molecule type" value="Transcribed_RNA"/>
</dbReference>
<dbReference type="PANTHER" id="PTHR12876">
    <property type="entry name" value="N4BP1-RELATED"/>
    <property type="match status" value="1"/>
</dbReference>
<evidence type="ECO:0000256" key="1">
    <source>
        <dbReference type="SAM" id="MobiDB-lite"/>
    </source>
</evidence>
<feature type="domain" description="RNase NYN" evidence="2">
    <location>
        <begin position="191"/>
        <end position="333"/>
    </location>
</feature>